<evidence type="ECO:0000256" key="11">
    <source>
        <dbReference type="RuleBase" id="RU364134"/>
    </source>
</evidence>
<feature type="compositionally biased region" description="Acidic residues" evidence="12">
    <location>
        <begin position="808"/>
        <end position="818"/>
    </location>
</feature>
<evidence type="ECO:0000256" key="3">
    <source>
        <dbReference type="ARBA" id="ARBA00019618"/>
    </source>
</evidence>
<comment type="similarity">
    <text evidence="2 11">Belongs to the Mediator complex subunit 13 family.</text>
</comment>
<dbReference type="STRING" id="1231657.A0A1Y1YX99"/>
<feature type="compositionally biased region" description="Acidic residues" evidence="12">
    <location>
        <begin position="577"/>
        <end position="590"/>
    </location>
</feature>
<evidence type="ECO:0000256" key="5">
    <source>
        <dbReference type="ARBA" id="ARBA00023015"/>
    </source>
</evidence>
<feature type="region of interest" description="Disordered" evidence="12">
    <location>
        <begin position="113"/>
        <end position="160"/>
    </location>
</feature>
<proteinExistence type="inferred from homology"/>
<keyword evidence="4 11" id="KW-0678">Repressor</keyword>
<gene>
    <name evidence="16" type="ORF">BCR34DRAFT_545633</name>
</gene>
<feature type="compositionally biased region" description="Polar residues" evidence="12">
    <location>
        <begin position="906"/>
        <end position="922"/>
    </location>
</feature>
<evidence type="ECO:0000259" key="14">
    <source>
        <dbReference type="Pfam" id="PF11597"/>
    </source>
</evidence>
<feature type="compositionally biased region" description="Acidic residues" evidence="12">
    <location>
        <begin position="554"/>
        <end position="563"/>
    </location>
</feature>
<keyword evidence="5 11" id="KW-0805">Transcription regulation</keyword>
<comment type="subunit">
    <text evidence="11">Component of the SRB8-11 complex, which itself associates with the Mediator complex.</text>
</comment>
<evidence type="ECO:0000256" key="4">
    <source>
        <dbReference type="ARBA" id="ARBA00022491"/>
    </source>
</evidence>
<feature type="compositionally biased region" description="Polar residues" evidence="12">
    <location>
        <begin position="490"/>
        <end position="504"/>
    </location>
</feature>
<evidence type="ECO:0000256" key="1">
    <source>
        <dbReference type="ARBA" id="ARBA00004123"/>
    </source>
</evidence>
<feature type="compositionally biased region" description="Polar residues" evidence="12">
    <location>
        <begin position="1412"/>
        <end position="1438"/>
    </location>
</feature>
<feature type="domain" description="Mediator complex subunit Med13 C-terminal" evidence="13">
    <location>
        <begin position="1269"/>
        <end position="1630"/>
    </location>
</feature>
<keyword evidence="7 11" id="KW-0804">Transcription</keyword>
<keyword evidence="6 11" id="KW-0010">Activator</keyword>
<dbReference type="Proteomes" id="UP000193144">
    <property type="component" value="Unassembled WGS sequence"/>
</dbReference>
<feature type="compositionally biased region" description="Basic and acidic residues" evidence="12">
    <location>
        <begin position="648"/>
        <end position="661"/>
    </location>
</feature>
<dbReference type="Pfam" id="PF11597">
    <property type="entry name" value="Med13_N"/>
    <property type="match status" value="1"/>
</dbReference>
<reference evidence="16 17" key="1">
    <citation type="submission" date="2016-07" db="EMBL/GenBank/DDBJ databases">
        <title>Pervasive Adenine N6-methylation of Active Genes in Fungi.</title>
        <authorList>
            <consortium name="DOE Joint Genome Institute"/>
            <person name="Mondo S.J."/>
            <person name="Dannebaum R.O."/>
            <person name="Kuo R.C."/>
            <person name="Labutti K."/>
            <person name="Haridas S."/>
            <person name="Kuo A."/>
            <person name="Salamov A."/>
            <person name="Ahrendt S.R."/>
            <person name="Lipzen A."/>
            <person name="Sullivan W."/>
            <person name="Andreopoulos W.B."/>
            <person name="Clum A."/>
            <person name="Lindquist E."/>
            <person name="Daum C."/>
            <person name="Ramamoorthy G.K."/>
            <person name="Gryganskyi A."/>
            <person name="Culley D."/>
            <person name="Magnuson J.K."/>
            <person name="James T.Y."/>
            <person name="O'Malley M.A."/>
            <person name="Stajich J.E."/>
            <person name="Spatafora J.W."/>
            <person name="Visel A."/>
            <person name="Grigoriev I.V."/>
        </authorList>
    </citation>
    <scope>NUCLEOTIDE SEQUENCE [LARGE SCALE GENOMIC DNA]</scope>
    <source>
        <strain evidence="16 17">CBS 115471</strain>
    </source>
</reference>
<feature type="compositionally biased region" description="Low complexity" evidence="12">
    <location>
        <begin position="670"/>
        <end position="681"/>
    </location>
</feature>
<dbReference type="PANTHER" id="PTHR48249">
    <property type="entry name" value="MEDIATOR OF RNA POLYMERASE II TRANSCRIPTION SUBUNIT 13"/>
    <property type="match status" value="1"/>
</dbReference>
<evidence type="ECO:0000256" key="12">
    <source>
        <dbReference type="SAM" id="MobiDB-lite"/>
    </source>
</evidence>
<comment type="subcellular location">
    <subcellularLocation>
        <location evidence="1 11">Nucleus</location>
    </subcellularLocation>
</comment>
<feature type="region of interest" description="Disordered" evidence="12">
    <location>
        <begin position="1004"/>
        <end position="1028"/>
    </location>
</feature>
<feature type="region of interest" description="Disordered" evidence="12">
    <location>
        <begin position="793"/>
        <end position="820"/>
    </location>
</feature>
<dbReference type="OrthoDB" id="103819at2759"/>
<dbReference type="InterPro" id="IPR041285">
    <property type="entry name" value="MID_MedPIWI"/>
</dbReference>
<organism evidence="16 17">
    <name type="scientific">Clohesyomyces aquaticus</name>
    <dbReference type="NCBI Taxonomy" id="1231657"/>
    <lineage>
        <taxon>Eukaryota</taxon>
        <taxon>Fungi</taxon>
        <taxon>Dikarya</taxon>
        <taxon>Ascomycota</taxon>
        <taxon>Pezizomycotina</taxon>
        <taxon>Dothideomycetes</taxon>
        <taxon>Pleosporomycetidae</taxon>
        <taxon>Pleosporales</taxon>
        <taxon>Lindgomycetaceae</taxon>
        <taxon>Clohesyomyces</taxon>
    </lineage>
</organism>
<keyword evidence="8 11" id="KW-0539">Nucleus</keyword>
<sequence>MEFIKTCNTNAQAIGDFEAVAFQAFSVKRNPTAAASLGDRSPAEDLHAAEAEFRQGQHLVVQDASKSLLWFFRATTADKAGQKPLALPLLKGYDFQAEQSGVMKASELARPPMRNFTFNTPSSTSSSSPSTPGGLKGPGFSSGNVRAAQGTSQSATPLDQHQQHDSYAIYELFTSSVVALISYYLVRDHNATALNYRTFLSKPSVQPDSDEDPPTSHSANVPYCLTNLSVYWTSSGTLVVSVSSVPRPEIRRLSEVESEEAQRDWMGRCVRVAPNGLLAKIVGFESPSEIGVEPLAHRSQRKRVKIGPVEQSIERWKTLVRRWLKWKGYSIADLDDKSSWVKLRMAHLSQVPPASPAPSSPSREVLWPRMLCLFYEELQSTRDGVDVARAPQKERTLEWFETPDSTGFRDPLDVAQQWFMGKSERDQAFEALRKAQKAEEEAAQPKGDNHGLFPSSPLNSRTGAYGDLQAVSGVYPTPPDGVAPGVGLPSSDNSAPPGSGTNTILVPGGSHPAINLSGPQDHPSTDAHQHPAASPENPLPFDQFNSNINGGNDDLFEDLDEDAFGPGNDITDADFSFFDEPDDENVDVDMPDAAAMQDSKPPSQGKPAKENEPSQLPEADIKEELPDPMAALDDALASALHPPNEIDPVVKSEQRAEEPRATEQPPTEKLTSQLTQSDQSSIVAVKYEPSPPLSPRLVQKKLLPSPTDRSVFQTPKHRDSIFDPVSFNRKMSLSDAKYHGGRFSFSIEKPTKIEEPKTVAKRPASLRDLPMLTKLRHAIGMASARATEVKALERADSDISDSSSETSASEEEDPDDVESIGPATILHGIVIPGKRKLPTDGNATPLSTTSFADSFAGDSLEVTGLQTDESCLMWFESNPADWSLTYLPAPAGLPSTLARNDIPTFSPISPSLPDTPTSQPDTPNDLPDEKPLGIKDSIAVAQIITDQIVSATLDILHEGSSPLALSAAERTPCETTVTTVVRKIFPKATDCNVLGLASVQDVFPDLPQQSKGQPRSAPRKINAQADGSASPGHLIYQINSPHIRVRRGDTLWDVLPPALSFWEPLGLAPCNPAKNVVPFCLYPHSHSLTPCLENFLVNIQIAYETCKFGTHARIQTVPEYEGGLVPCRINGHPSTRAAFKVLRETCIQLGKLLAARHAQMREKDDTKVNAFVIYMIDPFDDASALWELCSAFWSLFQAYGQVPSTRPGNDVPPKPDLVLQVVPIKCIASFDVPVILGSSTYVNLAREVYDRCPPSTPSEDKTPLAIYTAPSFQLEESIPRTIPFKLNAEPPQDLLRESSYMHLGYAISLDGTWITVAWTDSCGKSQAVVSYNLGTRSFGEVAKEIWQTTIEILQARRVTWRICIAKSGVMEREELETWVFLASYPTQLNLFITLLTVDTNPPLKFTPAIPSPTAQSTSGTTTQHLSANTPSSTPQTGGVSPDQHGLTPAATPAEPPNDPSSDPDARLVNVTDESWGIILSHRLHNSNSTVDFRPCLISGLLVKRGESYSTSNTTSSAQLPDPERGPIVVGINILWVGAVGSTRAAASPFPPSASGAEGVSPGVVGASTTGGGQERSSTSLTWTPTAQSRATAENLLKEILGQFRALGLLARLKGMRGTRGGTVPWHVVAAKRGVGGLVEALKEKEKDG</sequence>
<evidence type="ECO:0000256" key="6">
    <source>
        <dbReference type="ARBA" id="ARBA00023159"/>
    </source>
</evidence>
<evidence type="ECO:0000259" key="13">
    <source>
        <dbReference type="Pfam" id="PF06333"/>
    </source>
</evidence>
<dbReference type="InterPro" id="IPR021643">
    <property type="entry name" value="Mediator_Med13_N"/>
</dbReference>
<evidence type="ECO:0000256" key="7">
    <source>
        <dbReference type="ARBA" id="ARBA00023163"/>
    </source>
</evidence>
<feature type="region of interest" description="Disordered" evidence="12">
    <location>
        <begin position="1545"/>
        <end position="1585"/>
    </location>
</feature>
<evidence type="ECO:0000256" key="2">
    <source>
        <dbReference type="ARBA" id="ARBA00009354"/>
    </source>
</evidence>
<evidence type="ECO:0000259" key="15">
    <source>
        <dbReference type="Pfam" id="PF18296"/>
    </source>
</evidence>
<keyword evidence="17" id="KW-1185">Reference proteome</keyword>
<feature type="region of interest" description="Disordered" evidence="12">
    <location>
        <begin position="902"/>
        <end position="930"/>
    </location>
</feature>
<comment type="function">
    <text evidence="9 11">Component of the SRB8-11 complex. The SRB8-11 complex is a regulatory module of the Mediator complex which is itself involved in regulation of basal and activated RNA polymerase II-dependent transcription. The SRB8-11 complex may be involved in the transcriptional repression of a subset of genes regulated by Mediator. It may inhibit the association of the Mediator complex with RNA polymerase II to form the holoenzyme complex.</text>
</comment>
<feature type="compositionally biased region" description="Low complexity" evidence="12">
    <location>
        <begin position="1545"/>
        <end position="1556"/>
    </location>
</feature>
<dbReference type="InterPro" id="IPR051139">
    <property type="entry name" value="Mediator_complx_sub13"/>
</dbReference>
<feature type="compositionally biased region" description="Low complexity" evidence="12">
    <location>
        <begin position="120"/>
        <end position="132"/>
    </location>
</feature>
<dbReference type="Pfam" id="PF18296">
    <property type="entry name" value="MID_MedPIWI"/>
    <property type="match status" value="1"/>
</dbReference>
<accession>A0A1Y1YX99</accession>
<feature type="domain" description="Mediator complex subunit Med13 N-terminal" evidence="14">
    <location>
        <begin position="1"/>
        <end position="375"/>
    </location>
</feature>
<dbReference type="PANTHER" id="PTHR48249:SF3">
    <property type="entry name" value="MEDIATOR OF RNA POLYMERASE II TRANSCRIPTION SUBUNIT 13"/>
    <property type="match status" value="1"/>
</dbReference>
<feature type="region of interest" description="Disordered" evidence="12">
    <location>
        <begin position="641"/>
        <end position="721"/>
    </location>
</feature>
<feature type="domain" description="MID" evidence="15">
    <location>
        <begin position="1074"/>
        <end position="1254"/>
    </location>
</feature>
<evidence type="ECO:0000313" key="16">
    <source>
        <dbReference type="EMBL" id="ORY02683.1"/>
    </source>
</evidence>
<dbReference type="GO" id="GO:0016592">
    <property type="term" value="C:mediator complex"/>
    <property type="evidence" value="ECO:0007669"/>
    <property type="project" value="InterPro"/>
</dbReference>
<evidence type="ECO:0000256" key="8">
    <source>
        <dbReference type="ARBA" id="ARBA00023242"/>
    </source>
</evidence>
<evidence type="ECO:0000256" key="9">
    <source>
        <dbReference type="ARBA" id="ARBA00025661"/>
    </source>
</evidence>
<dbReference type="GO" id="GO:0045944">
    <property type="term" value="P:positive regulation of transcription by RNA polymerase II"/>
    <property type="evidence" value="ECO:0007669"/>
    <property type="project" value="TreeGrafter"/>
</dbReference>
<feature type="compositionally biased region" description="Polar residues" evidence="12">
    <location>
        <begin position="141"/>
        <end position="160"/>
    </location>
</feature>
<feature type="compositionally biased region" description="Polar residues" evidence="12">
    <location>
        <begin position="1574"/>
        <end position="1585"/>
    </location>
</feature>
<dbReference type="EMBL" id="MCFA01000155">
    <property type="protein sequence ID" value="ORY02683.1"/>
    <property type="molecule type" value="Genomic_DNA"/>
</dbReference>
<dbReference type="InterPro" id="IPR009401">
    <property type="entry name" value="Med13_C"/>
</dbReference>
<comment type="caution">
    <text evidence="16">The sequence shown here is derived from an EMBL/GenBank/DDBJ whole genome shotgun (WGS) entry which is preliminary data.</text>
</comment>
<evidence type="ECO:0000256" key="10">
    <source>
        <dbReference type="ARBA" id="ARBA00032008"/>
    </source>
</evidence>
<feature type="region of interest" description="Disordered" evidence="12">
    <location>
        <begin position="433"/>
        <end position="615"/>
    </location>
</feature>
<evidence type="ECO:0000313" key="17">
    <source>
        <dbReference type="Proteomes" id="UP000193144"/>
    </source>
</evidence>
<protein>
    <recommendedName>
        <fullName evidence="3 11">Mediator of RNA polymerase II transcription subunit 13</fullName>
    </recommendedName>
    <alternativeName>
        <fullName evidence="10 11">Mediator complex subunit 13</fullName>
    </alternativeName>
</protein>
<dbReference type="Pfam" id="PF06333">
    <property type="entry name" value="Med13_C"/>
    <property type="match status" value="1"/>
</dbReference>
<name>A0A1Y1YX99_9PLEO</name>
<feature type="region of interest" description="Disordered" evidence="12">
    <location>
        <begin position="1406"/>
        <end position="1467"/>
    </location>
</feature>
<dbReference type="GO" id="GO:0003713">
    <property type="term" value="F:transcription coactivator activity"/>
    <property type="evidence" value="ECO:0007669"/>
    <property type="project" value="TreeGrafter"/>
</dbReference>